<evidence type="ECO:0000256" key="1">
    <source>
        <dbReference type="ARBA" id="ARBA00004651"/>
    </source>
</evidence>
<evidence type="ECO:0000256" key="4">
    <source>
        <dbReference type="ARBA" id="ARBA00022692"/>
    </source>
</evidence>
<comment type="subcellular location">
    <subcellularLocation>
        <location evidence="1">Cell membrane</location>
        <topology evidence="1">Multi-pass membrane protein</topology>
    </subcellularLocation>
</comment>
<feature type="transmembrane region" description="Helical" evidence="7">
    <location>
        <begin position="111"/>
        <end position="128"/>
    </location>
</feature>
<dbReference type="EMBL" id="AP025592">
    <property type="protein sequence ID" value="BDG07381.1"/>
    <property type="molecule type" value="Genomic_DNA"/>
</dbReference>
<evidence type="ECO:0000256" key="6">
    <source>
        <dbReference type="ARBA" id="ARBA00023136"/>
    </source>
</evidence>
<proteinExistence type="inferred from homology"/>
<dbReference type="InterPro" id="IPR051817">
    <property type="entry name" value="FDH_cytochrome_b556_subunit"/>
</dbReference>
<comment type="similarity">
    <text evidence="2">Belongs to the NrfD family.</text>
</comment>
<dbReference type="InterPro" id="IPR005614">
    <property type="entry name" value="NrfD-like"/>
</dbReference>
<gene>
    <name evidence="8" type="ORF">AMPC_04940</name>
</gene>
<feature type="transmembrane region" description="Helical" evidence="7">
    <location>
        <begin position="225"/>
        <end position="244"/>
    </location>
</feature>
<protein>
    <recommendedName>
        <fullName evidence="10">Polysulphide reductase NrfD</fullName>
    </recommendedName>
</protein>
<evidence type="ECO:0000256" key="7">
    <source>
        <dbReference type="SAM" id="Phobius"/>
    </source>
</evidence>
<keyword evidence="6 7" id="KW-0472">Membrane</keyword>
<feature type="transmembrane region" description="Helical" evidence="7">
    <location>
        <begin position="305"/>
        <end position="324"/>
    </location>
</feature>
<feature type="transmembrane region" description="Helical" evidence="7">
    <location>
        <begin position="264"/>
        <end position="285"/>
    </location>
</feature>
<feature type="transmembrane region" description="Helical" evidence="7">
    <location>
        <begin position="73"/>
        <end position="99"/>
    </location>
</feature>
<feature type="transmembrane region" description="Helical" evidence="7">
    <location>
        <begin position="148"/>
        <end position="175"/>
    </location>
</feature>
<keyword evidence="4 7" id="KW-0812">Transmembrane</keyword>
<evidence type="ECO:0000313" key="9">
    <source>
        <dbReference type="Proteomes" id="UP001162734"/>
    </source>
</evidence>
<keyword evidence="3" id="KW-1003">Cell membrane</keyword>
<keyword evidence="5 7" id="KW-1133">Transmembrane helix</keyword>
<name>A0ABM7X6D6_9BACT</name>
<reference evidence="9" key="1">
    <citation type="journal article" date="2022" name="Int. J. Syst. Evol. Microbiol.">
        <title>Anaeromyxobacter oryzae sp. nov., Anaeromyxobacter diazotrophicus sp. nov. and Anaeromyxobacter paludicola sp. nov., isolated from paddy soils.</title>
        <authorList>
            <person name="Itoh H."/>
            <person name="Xu Z."/>
            <person name="Mise K."/>
            <person name="Masuda Y."/>
            <person name="Ushijima N."/>
            <person name="Hayakawa C."/>
            <person name="Shiratori Y."/>
            <person name="Senoo K."/>
        </authorList>
    </citation>
    <scope>NUCLEOTIDE SEQUENCE [LARGE SCALE GENOMIC DNA]</scope>
    <source>
        <strain evidence="9">Red630</strain>
    </source>
</reference>
<evidence type="ECO:0000313" key="8">
    <source>
        <dbReference type="EMBL" id="BDG07381.1"/>
    </source>
</evidence>
<evidence type="ECO:0000256" key="5">
    <source>
        <dbReference type="ARBA" id="ARBA00022989"/>
    </source>
</evidence>
<evidence type="ECO:0000256" key="2">
    <source>
        <dbReference type="ARBA" id="ARBA00008929"/>
    </source>
</evidence>
<dbReference type="RefSeq" id="WP_248344069.1">
    <property type="nucleotide sequence ID" value="NZ_AP025592.1"/>
</dbReference>
<evidence type="ECO:0008006" key="10">
    <source>
        <dbReference type="Google" id="ProtNLM"/>
    </source>
</evidence>
<dbReference type="PANTHER" id="PTHR30074:SF4">
    <property type="entry name" value="NI_FE-HYDROGENASE 2 B-TYPE CYTOCHROME SUBUNIT-RELATED"/>
    <property type="match status" value="1"/>
</dbReference>
<evidence type="ECO:0000256" key="3">
    <source>
        <dbReference type="ARBA" id="ARBA00022475"/>
    </source>
</evidence>
<dbReference type="Pfam" id="PF03916">
    <property type="entry name" value="NrfD"/>
    <property type="match status" value="1"/>
</dbReference>
<dbReference type="Proteomes" id="UP001162734">
    <property type="component" value="Chromosome"/>
</dbReference>
<feature type="transmembrane region" description="Helical" evidence="7">
    <location>
        <begin position="32"/>
        <end position="53"/>
    </location>
</feature>
<feature type="transmembrane region" description="Helical" evidence="7">
    <location>
        <begin position="369"/>
        <end position="390"/>
    </location>
</feature>
<feature type="transmembrane region" description="Helical" evidence="7">
    <location>
        <begin position="336"/>
        <end position="357"/>
    </location>
</feature>
<dbReference type="PANTHER" id="PTHR30074">
    <property type="entry name" value="FORMATE DEHYDROGENASE, NITRATE-INDUCIBLE, CYTOCHROME B556 FDN SUBUNIT"/>
    <property type="match status" value="1"/>
</dbReference>
<organism evidence="8 9">
    <name type="scientific">Anaeromyxobacter paludicola</name>
    <dbReference type="NCBI Taxonomy" id="2918171"/>
    <lineage>
        <taxon>Bacteria</taxon>
        <taxon>Pseudomonadati</taxon>
        <taxon>Myxococcota</taxon>
        <taxon>Myxococcia</taxon>
        <taxon>Myxococcales</taxon>
        <taxon>Cystobacterineae</taxon>
        <taxon>Anaeromyxobacteraceae</taxon>
        <taxon>Anaeromyxobacter</taxon>
    </lineage>
</organism>
<feature type="transmembrane region" description="Helical" evidence="7">
    <location>
        <begin position="187"/>
        <end position="213"/>
    </location>
</feature>
<keyword evidence="9" id="KW-1185">Reference proteome</keyword>
<sequence>MSNVNENALEPRTWFENKILLGMTGKEYVRSLLTPINMLAAFAVACAVFMFVWRFGWGLAATTNLDQNTPWGIWIGFDMMTGIVLAAGGFTIGATVELFGLKDYAPIERPAILTGFLGYLMSIAGLIADLGRPWNMVFVMGSNGTASVLFEVAWCVMCYSSVLFLEFTVPMFEWLGWSRIHRVAKKLLLALTVLSVMFSTMHQSALGSLFLMAPGKLHPLWYTPYIFILFFTTAVIAGISMVIVESGLSHKIFHAQFEGQHVDADALTVGLGKAGAIATFAYFFLKVQTVTDNHAWGYLKTGWGAWWLVEVLGFVLLPSILYAYGARNRRARIVRIGGVFGVLGIALNRLNVSVIAYNWNIPNHYVPRWSEFVLSFGLVGLGVVLFRFIVNRMPILHPDPAYPQEH</sequence>
<accession>A0ABM7X6D6</accession>